<dbReference type="PANTHER" id="PTHR10357:SF215">
    <property type="entry name" value="ALPHA-AMYLASE 1"/>
    <property type="match status" value="1"/>
</dbReference>
<dbReference type="Pfam" id="PF00128">
    <property type="entry name" value="Alpha-amylase"/>
    <property type="match status" value="1"/>
</dbReference>
<reference evidence="6" key="1">
    <citation type="submission" date="2021-02" db="EMBL/GenBank/DDBJ databases">
        <authorList>
            <person name="Dougan E. K."/>
            <person name="Rhodes N."/>
            <person name="Thang M."/>
            <person name="Chan C."/>
        </authorList>
    </citation>
    <scope>NUCLEOTIDE SEQUENCE</scope>
</reference>
<evidence type="ECO:0000313" key="7">
    <source>
        <dbReference type="Proteomes" id="UP000604046"/>
    </source>
</evidence>
<sequence length="646" mass="71873">MIAQVRGLALALFCVGACGQADTVEACTGEACTSGQDLHLLQHKAHVVPHATSAESAKATASSSLEGKSVYLIMTDRFAHAEGHPEACSGTKWCNGTLKGITSQLGYIEGMGFDCIWVTPVVKNFYGPASEQSGYGYHGYWAEDLYQIDPNFGSKEDLKELIQETHRHGMCFILDIVLNHVRPIHSLSDLRRVNPFNEPHHLHLLNMSNMTFDEYAAKADTWPYPTQAVGPGAACYLHFFPDGTPDGTNNGTFCNNYPSNVYTPDTYLPRAPGPPSLKYCGPGDYICSGYNETVNEEGWFYDLGDLNQSVPFVRQTLLSWVKFMVTEFPVDGLRLDTASFMAHDFLKEVQDLLSSQEKPIPVIGEVTTGNMTYHASFQHKNGQAILKGMQNFPLVYAAAPGYCGWPNHALSPVSGFNLSYLAVESERQWKSRAYANTDLLLNTVSSQDDGPIFGLYRYSTDPFSPGTGGCKDYPSLVLNAWAWLMFTKGMPAVTWGDEQGNAEYRNSLWQFGWNRSAWQYQLLARMNTIRRQNHLETASAKVHYGDEHHYVFQRLSSEGHCVWAFTNNLPLTLEQEQAVVYPVAPPPPPKGMIWRDALFQQPFKVEAGQLTAQSSRPLILILEQEVSVVDGEDKPYLQEAKTCCTA</sequence>
<dbReference type="EMBL" id="CAJNDS010002236">
    <property type="protein sequence ID" value="CAE7387053.1"/>
    <property type="molecule type" value="Genomic_DNA"/>
</dbReference>
<feature type="signal peptide" evidence="4">
    <location>
        <begin position="1"/>
        <end position="26"/>
    </location>
</feature>
<proteinExistence type="predicted"/>
<dbReference type="SMART" id="SM00642">
    <property type="entry name" value="Aamy"/>
    <property type="match status" value="1"/>
</dbReference>
<dbReference type="AlphaFoldDB" id="A0A812Q175"/>
<keyword evidence="7" id="KW-1185">Reference proteome</keyword>
<evidence type="ECO:0000259" key="5">
    <source>
        <dbReference type="SMART" id="SM00642"/>
    </source>
</evidence>
<dbReference type="Gene3D" id="3.20.20.80">
    <property type="entry name" value="Glycosidases"/>
    <property type="match status" value="2"/>
</dbReference>
<dbReference type="SUPFAM" id="SSF51445">
    <property type="entry name" value="(Trans)glycosidases"/>
    <property type="match status" value="1"/>
</dbReference>
<feature type="chain" id="PRO_5032558915" evidence="4">
    <location>
        <begin position="27"/>
        <end position="646"/>
    </location>
</feature>
<dbReference type="InterPro" id="IPR017853">
    <property type="entry name" value="GH"/>
</dbReference>
<evidence type="ECO:0000256" key="3">
    <source>
        <dbReference type="ARBA" id="ARBA00022729"/>
    </source>
</evidence>
<evidence type="ECO:0000256" key="4">
    <source>
        <dbReference type="SAM" id="SignalP"/>
    </source>
</evidence>
<feature type="domain" description="Glycosyl hydrolase family 13 catalytic" evidence="5">
    <location>
        <begin position="72"/>
        <end position="530"/>
    </location>
</feature>
<dbReference type="OrthoDB" id="1740265at2759"/>
<name>A0A812Q175_9DINO</name>
<dbReference type="GO" id="GO:0005975">
    <property type="term" value="P:carbohydrate metabolic process"/>
    <property type="evidence" value="ECO:0007669"/>
    <property type="project" value="InterPro"/>
</dbReference>
<dbReference type="GO" id="GO:0046872">
    <property type="term" value="F:metal ion binding"/>
    <property type="evidence" value="ECO:0007669"/>
    <property type="project" value="UniProtKB-KW"/>
</dbReference>
<evidence type="ECO:0000256" key="1">
    <source>
        <dbReference type="ARBA" id="ARBA00001913"/>
    </source>
</evidence>
<keyword evidence="3 4" id="KW-0732">Signal</keyword>
<dbReference type="InterPro" id="IPR006047">
    <property type="entry name" value="GH13_cat_dom"/>
</dbReference>
<dbReference type="Proteomes" id="UP000604046">
    <property type="component" value="Unassembled WGS sequence"/>
</dbReference>
<gene>
    <name evidence="6" type="primary">LKA1</name>
    <name evidence="6" type="ORF">SNAT2548_LOCUS21106</name>
</gene>
<accession>A0A812Q175</accession>
<keyword evidence="2" id="KW-0479">Metal-binding</keyword>
<protein>
    <submittedName>
        <fullName evidence="6">LKA1 protein</fullName>
    </submittedName>
</protein>
<organism evidence="6 7">
    <name type="scientific">Symbiodinium natans</name>
    <dbReference type="NCBI Taxonomy" id="878477"/>
    <lineage>
        <taxon>Eukaryota</taxon>
        <taxon>Sar</taxon>
        <taxon>Alveolata</taxon>
        <taxon>Dinophyceae</taxon>
        <taxon>Suessiales</taxon>
        <taxon>Symbiodiniaceae</taxon>
        <taxon>Symbiodinium</taxon>
    </lineage>
</organism>
<evidence type="ECO:0000256" key="2">
    <source>
        <dbReference type="ARBA" id="ARBA00022723"/>
    </source>
</evidence>
<comment type="cofactor">
    <cofactor evidence="1">
        <name>Ca(2+)</name>
        <dbReference type="ChEBI" id="CHEBI:29108"/>
    </cofactor>
</comment>
<dbReference type="PANTHER" id="PTHR10357">
    <property type="entry name" value="ALPHA-AMYLASE FAMILY MEMBER"/>
    <property type="match status" value="1"/>
</dbReference>
<evidence type="ECO:0000313" key="6">
    <source>
        <dbReference type="EMBL" id="CAE7387053.1"/>
    </source>
</evidence>
<comment type="caution">
    <text evidence="6">The sequence shown here is derived from an EMBL/GenBank/DDBJ whole genome shotgun (WGS) entry which is preliminary data.</text>
</comment>